<keyword evidence="2" id="KW-0808">Transferase</keyword>
<gene>
    <name evidence="3" type="ORF">JIN81_02140</name>
</gene>
<dbReference type="InterPro" id="IPR002516">
    <property type="entry name" value="Glyco_trans_11"/>
</dbReference>
<protein>
    <submittedName>
        <fullName evidence="3">Alpha-1,2-fucosyltransferase</fullName>
    </submittedName>
</protein>
<comment type="caution">
    <text evidence="3">The sequence shown here is derived from an EMBL/GenBank/DDBJ whole genome shotgun (WGS) entry which is preliminary data.</text>
</comment>
<evidence type="ECO:0000313" key="3">
    <source>
        <dbReference type="EMBL" id="MBK1825805.1"/>
    </source>
</evidence>
<dbReference type="Proteomes" id="UP000658278">
    <property type="component" value="Unassembled WGS sequence"/>
</dbReference>
<evidence type="ECO:0000256" key="2">
    <source>
        <dbReference type="ARBA" id="ARBA00022679"/>
    </source>
</evidence>
<proteinExistence type="predicted"/>
<dbReference type="GO" id="GO:0005975">
    <property type="term" value="P:carbohydrate metabolic process"/>
    <property type="evidence" value="ECO:0007669"/>
    <property type="project" value="InterPro"/>
</dbReference>
<evidence type="ECO:0000313" key="4">
    <source>
        <dbReference type="Proteomes" id="UP000658278"/>
    </source>
</evidence>
<reference evidence="3" key="1">
    <citation type="submission" date="2021-01" db="EMBL/GenBank/DDBJ databases">
        <title>Modified the classification status of verrucomicrobia.</title>
        <authorList>
            <person name="Feng X."/>
        </authorList>
    </citation>
    <scope>NUCLEOTIDE SEQUENCE</scope>
    <source>
        <strain evidence="3">KCTC 22201</strain>
    </source>
</reference>
<dbReference type="RefSeq" id="WP_200275849.1">
    <property type="nucleotide sequence ID" value="NZ_JAENII010000002.1"/>
</dbReference>
<dbReference type="PANTHER" id="PTHR11927:SF9">
    <property type="entry name" value="L-FUCOSYLTRANSFERASE"/>
    <property type="match status" value="1"/>
</dbReference>
<dbReference type="PANTHER" id="PTHR11927">
    <property type="entry name" value="GALACTOSIDE 2-L-FUCOSYLTRANSFERASE"/>
    <property type="match status" value="1"/>
</dbReference>
<dbReference type="GO" id="GO:0008107">
    <property type="term" value="F:galactoside 2-alpha-L-fucosyltransferase activity"/>
    <property type="evidence" value="ECO:0007669"/>
    <property type="project" value="InterPro"/>
</dbReference>
<sequence>MNPCVVAIIKGGLGNQLFSYAAARAFAERSGRELFIDDDSGFLRDGYGRSFRLNHFPISAKPAPAKLRLGDPKAIHHKWTRTWNKCLPGKRRSYLRECPDKGAEQLLDFDSTAPAVHLNGYWQSEEYFKDHARIIRDELTPPVCDPVLEAELALSPSVFVHVRRVRYSPALPVDYYQSSISMMADKLGRPRFEVFGDDIGWARRALDFGEHDVRFHDSEDSDELRDYRLMSSCRHAIVANSSFSWWAAWIRPDQEKIVCTPADPGWPVKPAAGWMAVPHEDLIR</sequence>
<dbReference type="AlphaFoldDB" id="A0A934R8E5"/>
<dbReference type="CDD" id="cd11301">
    <property type="entry name" value="Fut1_Fut2_like"/>
    <property type="match status" value="1"/>
</dbReference>
<keyword evidence="1" id="KW-0328">Glycosyltransferase</keyword>
<dbReference type="Gene3D" id="3.40.50.11340">
    <property type="match status" value="1"/>
</dbReference>
<accession>A0A934R8E5</accession>
<dbReference type="Pfam" id="PF01531">
    <property type="entry name" value="Glyco_transf_11"/>
    <property type="match status" value="1"/>
</dbReference>
<organism evidence="3 4">
    <name type="scientific">Haloferula rosea</name>
    <dbReference type="NCBI Taxonomy" id="490093"/>
    <lineage>
        <taxon>Bacteria</taxon>
        <taxon>Pseudomonadati</taxon>
        <taxon>Verrucomicrobiota</taxon>
        <taxon>Verrucomicrobiia</taxon>
        <taxon>Verrucomicrobiales</taxon>
        <taxon>Verrucomicrobiaceae</taxon>
        <taxon>Haloferula</taxon>
    </lineage>
</organism>
<name>A0A934R8E5_9BACT</name>
<keyword evidence="4" id="KW-1185">Reference proteome</keyword>
<evidence type="ECO:0000256" key="1">
    <source>
        <dbReference type="ARBA" id="ARBA00022676"/>
    </source>
</evidence>
<dbReference type="GO" id="GO:0016020">
    <property type="term" value="C:membrane"/>
    <property type="evidence" value="ECO:0007669"/>
    <property type="project" value="InterPro"/>
</dbReference>
<dbReference type="EMBL" id="JAENII010000002">
    <property type="protein sequence ID" value="MBK1825805.1"/>
    <property type="molecule type" value="Genomic_DNA"/>
</dbReference>